<accession>A0A0K0DP63</accession>
<dbReference type="WBParaSite" id="ACAC_0001355201-mRNA-1">
    <property type="protein sequence ID" value="ACAC_0001355201-mRNA-1"/>
    <property type="gene ID" value="ACAC_0001355201"/>
</dbReference>
<reference evidence="2" key="2">
    <citation type="submission" date="2017-02" db="UniProtKB">
        <authorList>
            <consortium name="WormBaseParasite"/>
        </authorList>
    </citation>
    <scope>IDENTIFICATION</scope>
</reference>
<evidence type="ECO:0000313" key="1">
    <source>
        <dbReference type="Proteomes" id="UP000035642"/>
    </source>
</evidence>
<dbReference type="SUPFAM" id="SSF50494">
    <property type="entry name" value="Trypsin-like serine proteases"/>
    <property type="match status" value="1"/>
</dbReference>
<protein>
    <submittedName>
        <fullName evidence="2">ZP domain-containing protein</fullName>
    </submittedName>
</protein>
<dbReference type="AlphaFoldDB" id="A0A0K0DP63"/>
<dbReference type="STRING" id="6313.A0A0K0DP63"/>
<dbReference type="InterPro" id="IPR009003">
    <property type="entry name" value="Peptidase_S1_PA"/>
</dbReference>
<keyword evidence="1" id="KW-1185">Reference proteome</keyword>
<reference evidence="1" key="1">
    <citation type="submission" date="2012-09" db="EMBL/GenBank/DDBJ databases">
        <authorList>
            <person name="Martin A.A."/>
        </authorList>
    </citation>
    <scope>NUCLEOTIDE SEQUENCE</scope>
</reference>
<proteinExistence type="predicted"/>
<evidence type="ECO:0000313" key="2">
    <source>
        <dbReference type="WBParaSite" id="ACAC_0001355201-mRNA-1"/>
    </source>
</evidence>
<name>A0A0K0DP63_ANGCA</name>
<organism evidence="1 2">
    <name type="scientific">Angiostrongylus cantonensis</name>
    <name type="common">Rat lungworm</name>
    <dbReference type="NCBI Taxonomy" id="6313"/>
    <lineage>
        <taxon>Eukaryota</taxon>
        <taxon>Metazoa</taxon>
        <taxon>Ecdysozoa</taxon>
        <taxon>Nematoda</taxon>
        <taxon>Chromadorea</taxon>
        <taxon>Rhabditida</taxon>
        <taxon>Rhabditina</taxon>
        <taxon>Rhabditomorpha</taxon>
        <taxon>Strongyloidea</taxon>
        <taxon>Metastrongylidae</taxon>
        <taxon>Angiostrongylus</taxon>
    </lineage>
</organism>
<sequence>MFDLALLEFTPQMDSEGSPICMPKEDEDIPQSEERLTAAGFGYNPDHSGVFTMEAVNLTFDSSYETRLVTKTTGKSVCYVNPIGFPLGITSGYSNCNPATASEGLNVSIVIEILIAAGELVVALTV</sequence>
<dbReference type="Proteomes" id="UP000035642">
    <property type="component" value="Unassembled WGS sequence"/>
</dbReference>